<dbReference type="InterPro" id="IPR036390">
    <property type="entry name" value="WH_DNA-bd_sf"/>
</dbReference>
<dbReference type="PANTHER" id="PTHR33164">
    <property type="entry name" value="TRANSCRIPTIONAL REGULATOR, MARR FAMILY"/>
    <property type="match status" value="1"/>
</dbReference>
<evidence type="ECO:0000259" key="1">
    <source>
        <dbReference type="PROSITE" id="PS50995"/>
    </source>
</evidence>
<evidence type="ECO:0000313" key="2">
    <source>
        <dbReference type="EMBL" id="PPF10904.1"/>
    </source>
</evidence>
<dbReference type="EMBL" id="PSUL01000038">
    <property type="protein sequence ID" value="PPF10904.1"/>
    <property type="molecule type" value="Genomic_DNA"/>
</dbReference>
<dbReference type="Proteomes" id="UP000237881">
    <property type="component" value="Unassembled WGS sequence"/>
</dbReference>
<feature type="domain" description="HTH marR-type" evidence="1">
    <location>
        <begin position="1"/>
        <end position="121"/>
    </location>
</feature>
<dbReference type="Pfam" id="PF12802">
    <property type="entry name" value="MarR_2"/>
    <property type="match status" value="1"/>
</dbReference>
<dbReference type="InterPro" id="IPR036388">
    <property type="entry name" value="WH-like_DNA-bd_sf"/>
</dbReference>
<organism evidence="2 4">
    <name type="scientific">Rathayibacter rathayi</name>
    <name type="common">Corynebacterium rathayi</name>
    <dbReference type="NCBI Taxonomy" id="33887"/>
    <lineage>
        <taxon>Bacteria</taxon>
        <taxon>Bacillati</taxon>
        <taxon>Actinomycetota</taxon>
        <taxon>Actinomycetes</taxon>
        <taxon>Micrococcales</taxon>
        <taxon>Microbacteriaceae</taxon>
        <taxon>Rathayibacter</taxon>
    </lineage>
</organism>
<dbReference type="PRINTS" id="PR00598">
    <property type="entry name" value="HTHMARR"/>
</dbReference>
<sequence length="126" mass="14280">MRALSTEFPSREISMNEYDVLFNLTRQPERRARLRDLNRHVLLTQPSVSRLIDRLAARGCVEKSEDPADARGTIITITDEGYALFRRVALTHMRTISEQVGGALEEDELRQLAALCDKLRDGIATP</sequence>
<evidence type="ECO:0000313" key="5">
    <source>
        <dbReference type="Proteomes" id="UP000239698"/>
    </source>
</evidence>
<dbReference type="Gene3D" id="1.10.10.10">
    <property type="entry name" value="Winged helix-like DNA-binding domain superfamily/Winged helix DNA-binding domain"/>
    <property type="match status" value="1"/>
</dbReference>
<dbReference type="Proteomes" id="UP000239698">
    <property type="component" value="Unassembled WGS sequence"/>
</dbReference>
<proteinExistence type="predicted"/>
<dbReference type="KEGG" id="rry:C1O28_10865"/>
<dbReference type="PANTHER" id="PTHR33164:SF104">
    <property type="entry name" value="TRANSCRIPTIONAL REGULATORY PROTEIN"/>
    <property type="match status" value="1"/>
</dbReference>
<dbReference type="GeneID" id="49820973"/>
<dbReference type="SUPFAM" id="SSF46785">
    <property type="entry name" value="Winged helix' DNA-binding domain"/>
    <property type="match status" value="1"/>
</dbReference>
<evidence type="ECO:0000313" key="3">
    <source>
        <dbReference type="EMBL" id="PPH72401.1"/>
    </source>
</evidence>
<dbReference type="EMBL" id="PSVT01000049">
    <property type="protein sequence ID" value="PPH72401.1"/>
    <property type="molecule type" value="Genomic_DNA"/>
</dbReference>
<dbReference type="PROSITE" id="PS50995">
    <property type="entry name" value="HTH_MARR_2"/>
    <property type="match status" value="1"/>
</dbReference>
<dbReference type="InterPro" id="IPR000835">
    <property type="entry name" value="HTH_MarR-typ"/>
</dbReference>
<keyword evidence="5" id="KW-1185">Reference proteome</keyword>
<gene>
    <name evidence="2" type="ORF">C5C04_12785</name>
    <name evidence="3" type="ORF">C5C40_14490</name>
</gene>
<accession>A0ABD6W6C1</accession>
<dbReference type="InterPro" id="IPR039422">
    <property type="entry name" value="MarR/SlyA-like"/>
</dbReference>
<comment type="caution">
    <text evidence="2">The sequence shown here is derived from an EMBL/GenBank/DDBJ whole genome shotgun (WGS) entry which is preliminary data.</text>
</comment>
<dbReference type="SMART" id="SM00347">
    <property type="entry name" value="HTH_MARR"/>
    <property type="match status" value="1"/>
</dbReference>
<name>A0ABD6W6C1_RATRA</name>
<dbReference type="AlphaFoldDB" id="A0ABD6W6C1"/>
<dbReference type="GO" id="GO:0006355">
    <property type="term" value="P:regulation of DNA-templated transcription"/>
    <property type="evidence" value="ECO:0007669"/>
    <property type="project" value="UniProtKB-ARBA"/>
</dbReference>
<reference evidence="4 5" key="1">
    <citation type="submission" date="2018-02" db="EMBL/GenBank/DDBJ databases">
        <title>Bacteriophage NCPPB3778 and a type I-E CRISPR drive the evolution of the US Biological Select Agent, Rathayibacter toxicus.</title>
        <authorList>
            <person name="Davis E.W.II."/>
            <person name="Tabima J.F."/>
            <person name="Weisberg A.J."/>
            <person name="Lopes L.D."/>
            <person name="Wiseman M.S."/>
            <person name="Wiseman M.S."/>
            <person name="Pupko T."/>
            <person name="Belcher M.S."/>
            <person name="Sechler A.J."/>
            <person name="Tancos M.A."/>
            <person name="Schroeder B.K."/>
            <person name="Murray T.D."/>
            <person name="Luster D.G."/>
            <person name="Schneider W.L."/>
            <person name="Rogers E."/>
            <person name="Andreote F.D."/>
            <person name="Grunwald N.J."/>
            <person name="Putnam M.L."/>
            <person name="Chang J.H."/>
        </authorList>
    </citation>
    <scope>NUCLEOTIDE SEQUENCE [LARGE SCALE GENOMIC DNA]</scope>
    <source>
        <strain evidence="3 5">AY1D6</strain>
        <strain evidence="2 4">AY1I9</strain>
    </source>
</reference>
<dbReference type="RefSeq" id="WP_097165646.1">
    <property type="nucleotide sequence ID" value="NZ_CP028129.1"/>
</dbReference>
<protein>
    <submittedName>
        <fullName evidence="2">MarR family transcriptional regulator</fullName>
    </submittedName>
</protein>
<evidence type="ECO:0000313" key="4">
    <source>
        <dbReference type="Proteomes" id="UP000237881"/>
    </source>
</evidence>